<keyword evidence="2" id="KW-1185">Reference proteome</keyword>
<dbReference type="EMBL" id="SSTG01000300">
    <property type="protein sequence ID" value="THG36808.1"/>
    <property type="molecule type" value="Genomic_DNA"/>
</dbReference>
<organism evidence="1 2">
    <name type="scientific">Muribaculum caecicola</name>
    <dbReference type="NCBI Taxonomy" id="3038144"/>
    <lineage>
        <taxon>Bacteria</taxon>
        <taxon>Pseudomonadati</taxon>
        <taxon>Bacteroidota</taxon>
        <taxon>Bacteroidia</taxon>
        <taxon>Bacteroidales</taxon>
        <taxon>Muribaculaceae</taxon>
        <taxon>Muribaculum</taxon>
    </lineage>
</organism>
<feature type="non-terminal residue" evidence="1">
    <location>
        <position position="211"/>
    </location>
</feature>
<protein>
    <submittedName>
        <fullName evidence="1">Transposase</fullName>
    </submittedName>
</protein>
<proteinExistence type="predicted"/>
<evidence type="ECO:0000313" key="1">
    <source>
        <dbReference type="EMBL" id="THG36808.1"/>
    </source>
</evidence>
<feature type="non-terminal residue" evidence="1">
    <location>
        <position position="1"/>
    </location>
</feature>
<comment type="caution">
    <text evidence="1">The sequence shown here is derived from an EMBL/GenBank/DDBJ whole genome shotgun (WGS) entry which is preliminary data.</text>
</comment>
<name>A0AC61S2C3_9BACT</name>
<accession>A0AC61S2C3</accession>
<gene>
    <name evidence="1" type="ORF">E5990_11495</name>
</gene>
<evidence type="ECO:0000313" key="2">
    <source>
        <dbReference type="Proteomes" id="UP000305401"/>
    </source>
</evidence>
<dbReference type="Proteomes" id="UP000305401">
    <property type="component" value="Unassembled WGS sequence"/>
</dbReference>
<sequence>NFTRLSRYGGRTAKTFASNFKTPVDWMKVNIGMAQDCFGSSDDMAVAIDPSFISKAGRLTYGIGRFWSGVAQRVKRGLEIMAIGAISLSKHTCVMLGAVQSPDFRTLESEKQMSMLDWYVALVRSKAAELLSLTDILVADAFFSKYEFVNEVIGMGFRFVGRLRANSYLRYLAIPDSSAPRRRGRKKKYGEKVDFSNLDMSVFTSFIYEDS</sequence>
<reference evidence="1" key="1">
    <citation type="submission" date="2019-04" db="EMBL/GenBank/DDBJ databases">
        <title>Microbes associate with the intestines of laboratory mice.</title>
        <authorList>
            <person name="Navarre W."/>
            <person name="Wong E."/>
            <person name="Huang K.C."/>
            <person name="Tropini C."/>
            <person name="Ng K."/>
            <person name="Yu B."/>
        </authorList>
    </citation>
    <scope>NUCLEOTIDE SEQUENCE</scope>
    <source>
        <strain evidence="1">NM86_A22</strain>
    </source>
</reference>